<dbReference type="SUPFAM" id="SSF53955">
    <property type="entry name" value="Lysozyme-like"/>
    <property type="match status" value="1"/>
</dbReference>
<keyword evidence="6" id="KW-1185">Reference proteome</keyword>
<gene>
    <name evidence="5" type="ORF">I7822_16570</name>
</gene>
<evidence type="ECO:0000313" key="5">
    <source>
        <dbReference type="EMBL" id="MBO1513265.1"/>
    </source>
</evidence>
<name>A0ABS3N5F4_9BACI</name>
<organism evidence="5 6">
    <name type="scientific">Metabacillus bambusae</name>
    <dbReference type="NCBI Taxonomy" id="2795218"/>
    <lineage>
        <taxon>Bacteria</taxon>
        <taxon>Bacillati</taxon>
        <taxon>Bacillota</taxon>
        <taxon>Bacilli</taxon>
        <taxon>Bacillales</taxon>
        <taxon>Bacillaceae</taxon>
        <taxon>Metabacillus</taxon>
    </lineage>
</organism>
<dbReference type="Gene3D" id="1.20.120.330">
    <property type="entry name" value="Nucleotidyltransferases domain 2"/>
    <property type="match status" value="1"/>
</dbReference>
<dbReference type="EMBL" id="JAGDEL010000012">
    <property type="protein sequence ID" value="MBO1513265.1"/>
    <property type="molecule type" value="Genomic_DNA"/>
</dbReference>
<sequence>MTEKIEGLSIGLDLDTLKLNSGLTDLRSKMRLANSEMKANLSAFDRGDKSISKYQTTLDGLNKKIEVQRAITEKAQKTFQKAVKEYGEGSKEAEKAANAYNNQSASLQSLQRYINRTTDELEDLRKEQKRSESGWTTFKNAAEDAGSTLTGIGERMQGVGQTLTASLTAPLAGFSVMAGKMALDFDASQSKMQASLGLTAKEAGKLSETAKILWEEGFGENVDEISQTMTKVEQNMGALSWATQEELKEIGKSASILFETFEADVNDSTKSANMLMMQFGLSSKEAFDMLTWGFQNGLDYSGEFLDTVNEYSPQFAAMGMSAEEMFSIFEQGAVNGAFSMDKVGDSVKEFNIRIKDGSKTTSDAMGQLSKETQKIWKSFLEGKKTGAEVMDAIVDELAGMDDQVKANQIGVGVFGTTFEDLEADAIYALGNMTGELVGVEDATSKAGDALQDNFGTRATKLWRDFLMDLEPVGDVLLDFAEDVLPKVADTVGDVTETFANLSPEGQRTTLIIGGVAAAIGPLLMGLGATVATLGPLIGSIDGLSGALTLLTGPVGLTVGALAGLGLGFITLDKEMDKPIIKSDIFEGKISENTQKIIGSYTKLKDEASLALSQMTWSQEEITQKHVDNMVAKYREMTDRILLQMDDRNTKEKEKMMKHFAESDALSTEEEAKILAGMDANYNKKKEKVLNQNEEQSKILQDSYDKHGVITQEASNKLNAIEQQKYETMISASVKNKSEQETILRNLKNQSEILTTEKAAKVVANSKKETNETVKEANKQYQGIVNWAKYQRDVTGNIKAEEARKIIKEAENQKNETVAKAEDTHIQVVKEAQKQAGEHASQVNWETGQVLSGWDTMYNGVLGAINWIRGLFNKEPLKKKGSVQENSRQRMKRQNAKFSYAKGTTSSGHPGGPAIVGEEGEELAYIPGKGVTLLGTSGAEYHSNLPRGTSVLPNKHTENLLKSYGFPGYEDGIGSFFDVFLKGSSNVWDLMKDKFSLSDSVLPSWLNKHTGSPLSNIGNMAKGWIKGLWDNWFGDASNISGSTGSGVQRWAGLARQALMIEGQYSKANLDRLLYQMQTESGGNPRAINLWDINAKRGTPSMGLLQTIMPTYQAYKHPQFDKGPYDPMSNILASIRYAMARYGSLARAYRGVGYETGAYVEDDGLYRLAEGGWPEWVIPEDPARRTDAMKLLALAGKRITGNKRPNQLHNVGGNSESNDSLLQAVLEQNRILMALLQSSQNIERKPIISEGDIGRAAERYDSGQSSKHAIFNGRVAF</sequence>
<protein>
    <submittedName>
        <fullName evidence="5">Phage tail tape measure protein</fullName>
    </submittedName>
</protein>
<comment type="caution">
    <text evidence="5">The sequence shown here is derived from an EMBL/GenBank/DDBJ whole genome shotgun (WGS) entry which is preliminary data.</text>
</comment>
<reference evidence="5 6" key="1">
    <citation type="submission" date="2021-03" db="EMBL/GenBank/DDBJ databases">
        <title>Whole genome sequence of Metabacillus bambusae BG109.</title>
        <authorList>
            <person name="Jeong J.W."/>
        </authorList>
    </citation>
    <scope>NUCLEOTIDE SEQUENCE [LARGE SCALE GENOMIC DNA]</scope>
    <source>
        <strain evidence="5 6">BG109</strain>
    </source>
</reference>
<evidence type="ECO:0000256" key="2">
    <source>
        <dbReference type="SAM" id="Coils"/>
    </source>
</evidence>
<accession>A0ABS3N5F4</accession>
<feature type="coiled-coil region" evidence="2">
    <location>
        <begin position="799"/>
        <end position="826"/>
    </location>
</feature>
<evidence type="ECO:0000256" key="3">
    <source>
        <dbReference type="SAM" id="Phobius"/>
    </source>
</evidence>
<dbReference type="Pfam" id="PF10145">
    <property type="entry name" value="PhageMin_Tail"/>
    <property type="match status" value="1"/>
</dbReference>
<keyword evidence="1" id="KW-1188">Viral release from host cell</keyword>
<feature type="domain" description="Phage tail tape measure protein" evidence="4">
    <location>
        <begin position="218"/>
        <end position="415"/>
    </location>
</feature>
<dbReference type="RefSeq" id="WP_207980215.1">
    <property type="nucleotide sequence ID" value="NZ_JAGDEL010000012.1"/>
</dbReference>
<proteinExistence type="predicted"/>
<dbReference type="InterPro" id="IPR023346">
    <property type="entry name" value="Lysozyme-like_dom_sf"/>
</dbReference>
<feature type="coiled-coil region" evidence="2">
    <location>
        <begin position="107"/>
        <end position="134"/>
    </location>
</feature>
<keyword evidence="3" id="KW-0472">Membrane</keyword>
<dbReference type="InterPro" id="IPR010090">
    <property type="entry name" value="Phage_tape_meas"/>
</dbReference>
<evidence type="ECO:0000313" key="6">
    <source>
        <dbReference type="Proteomes" id="UP000663981"/>
    </source>
</evidence>
<evidence type="ECO:0000259" key="4">
    <source>
        <dbReference type="Pfam" id="PF10145"/>
    </source>
</evidence>
<dbReference type="Proteomes" id="UP000663981">
    <property type="component" value="Unassembled WGS sequence"/>
</dbReference>
<keyword evidence="3" id="KW-1133">Transmembrane helix</keyword>
<feature type="transmembrane region" description="Helical" evidence="3">
    <location>
        <begin position="546"/>
        <end position="571"/>
    </location>
</feature>
<dbReference type="CDD" id="cd13402">
    <property type="entry name" value="LT_TF-like"/>
    <property type="match status" value="1"/>
</dbReference>
<dbReference type="PANTHER" id="PTHR37813">
    <property type="entry name" value="FELS-2 PROPHAGE PROTEIN"/>
    <property type="match status" value="1"/>
</dbReference>
<dbReference type="PANTHER" id="PTHR37813:SF1">
    <property type="entry name" value="FELS-2 PROPHAGE PROTEIN"/>
    <property type="match status" value="1"/>
</dbReference>
<keyword evidence="2" id="KW-0175">Coiled coil</keyword>
<keyword evidence="3" id="KW-0812">Transmembrane</keyword>
<feature type="transmembrane region" description="Helical" evidence="3">
    <location>
        <begin position="510"/>
        <end position="534"/>
    </location>
</feature>
<evidence type="ECO:0000256" key="1">
    <source>
        <dbReference type="ARBA" id="ARBA00022612"/>
    </source>
</evidence>